<organism evidence="1 2">
    <name type="scientific">Paenibacillus chitinolyticus</name>
    <dbReference type="NCBI Taxonomy" id="79263"/>
    <lineage>
        <taxon>Bacteria</taxon>
        <taxon>Bacillati</taxon>
        <taxon>Bacillota</taxon>
        <taxon>Bacilli</taxon>
        <taxon>Bacillales</taxon>
        <taxon>Paenibacillaceae</taxon>
        <taxon>Paenibacillus</taxon>
    </lineage>
</organism>
<dbReference type="EMBL" id="CP026520">
    <property type="protein sequence ID" value="QAV21000.1"/>
    <property type="molecule type" value="Genomic_DNA"/>
</dbReference>
<gene>
    <name evidence="1" type="ORF">PC41400_26350</name>
</gene>
<evidence type="ECO:0000313" key="2">
    <source>
        <dbReference type="Proteomes" id="UP000288943"/>
    </source>
</evidence>
<reference evidence="1 2" key="1">
    <citation type="submission" date="2018-01" db="EMBL/GenBank/DDBJ databases">
        <title>The whole genome sequencing and assembly of Paenibacillus chitinolyticus KCCM 41400 strain.</title>
        <authorList>
            <person name="Kim J.-Y."/>
            <person name="Park M.-K."/>
            <person name="Lee Y.-J."/>
            <person name="Yi H."/>
            <person name="Bahn Y.-S."/>
            <person name="Kim J.F."/>
            <person name="Lee D.-W."/>
        </authorList>
    </citation>
    <scope>NUCLEOTIDE SEQUENCE [LARGE SCALE GENOMIC DNA]</scope>
    <source>
        <strain evidence="1 2">KCCM 41400</strain>
    </source>
</reference>
<dbReference type="Proteomes" id="UP000288943">
    <property type="component" value="Chromosome"/>
</dbReference>
<evidence type="ECO:0000313" key="1">
    <source>
        <dbReference type="EMBL" id="QAV21000.1"/>
    </source>
</evidence>
<protein>
    <submittedName>
        <fullName evidence="1">Uncharacterized protein</fullName>
    </submittedName>
</protein>
<dbReference type="KEGG" id="pchi:PC41400_26350"/>
<accession>A0A410X305</accession>
<dbReference type="AlphaFoldDB" id="A0A410X305"/>
<proteinExistence type="predicted"/>
<sequence>MRFGQNVFFFMNPFGNDQLKIICQLVSHSGNVTIIKVFDIRKCLRFVFNHFDSLLIDGSIK</sequence>
<name>A0A410X305_9BACL</name>